<reference evidence="1" key="2">
    <citation type="journal article" date="2015" name="Data Brief">
        <title>Shoot transcriptome of the giant reed, Arundo donax.</title>
        <authorList>
            <person name="Barrero R.A."/>
            <person name="Guerrero F.D."/>
            <person name="Moolhuijzen P."/>
            <person name="Goolsby J.A."/>
            <person name="Tidwell J."/>
            <person name="Bellgard S.E."/>
            <person name="Bellgard M.I."/>
        </authorList>
    </citation>
    <scope>NUCLEOTIDE SEQUENCE</scope>
    <source>
        <tissue evidence="1">Shoot tissue taken approximately 20 cm above the soil surface</tissue>
    </source>
</reference>
<protein>
    <submittedName>
        <fullName evidence="1">Uncharacterized protein</fullName>
    </submittedName>
</protein>
<accession>A0A0A9TC73</accession>
<dbReference type="EMBL" id="GBRH01260057">
    <property type="protein sequence ID" value="JAD37838.1"/>
    <property type="molecule type" value="Transcribed_RNA"/>
</dbReference>
<proteinExistence type="predicted"/>
<name>A0A0A9TC73_ARUDO</name>
<sequence length="45" mass="5116">MLLWMGPIPTEKHYLLLKEPISLSSPILLLSLESSEFPSPLSLFF</sequence>
<dbReference type="AlphaFoldDB" id="A0A0A9TC73"/>
<evidence type="ECO:0000313" key="1">
    <source>
        <dbReference type="EMBL" id="JAD37838.1"/>
    </source>
</evidence>
<reference evidence="1" key="1">
    <citation type="submission" date="2014-09" db="EMBL/GenBank/DDBJ databases">
        <authorList>
            <person name="Magalhaes I.L.F."/>
            <person name="Oliveira U."/>
            <person name="Santos F.R."/>
            <person name="Vidigal T.H.D.A."/>
            <person name="Brescovit A.D."/>
            <person name="Santos A.J."/>
        </authorList>
    </citation>
    <scope>NUCLEOTIDE SEQUENCE</scope>
    <source>
        <tissue evidence="1">Shoot tissue taken approximately 20 cm above the soil surface</tissue>
    </source>
</reference>
<organism evidence="1">
    <name type="scientific">Arundo donax</name>
    <name type="common">Giant reed</name>
    <name type="synonym">Donax arundinaceus</name>
    <dbReference type="NCBI Taxonomy" id="35708"/>
    <lineage>
        <taxon>Eukaryota</taxon>
        <taxon>Viridiplantae</taxon>
        <taxon>Streptophyta</taxon>
        <taxon>Embryophyta</taxon>
        <taxon>Tracheophyta</taxon>
        <taxon>Spermatophyta</taxon>
        <taxon>Magnoliopsida</taxon>
        <taxon>Liliopsida</taxon>
        <taxon>Poales</taxon>
        <taxon>Poaceae</taxon>
        <taxon>PACMAD clade</taxon>
        <taxon>Arundinoideae</taxon>
        <taxon>Arundineae</taxon>
        <taxon>Arundo</taxon>
    </lineage>
</organism>